<dbReference type="InterPro" id="IPR011701">
    <property type="entry name" value="MFS"/>
</dbReference>
<dbReference type="OrthoDB" id="86286at2157"/>
<dbReference type="AlphaFoldDB" id="A0A1G9T909"/>
<keyword evidence="2" id="KW-0812">Transmembrane</keyword>
<dbReference type="Pfam" id="PF07690">
    <property type="entry name" value="MFS_1"/>
    <property type="match status" value="1"/>
</dbReference>
<keyword evidence="2" id="KW-1133">Transmembrane helix</keyword>
<dbReference type="PANTHER" id="PTHR23518">
    <property type="entry name" value="C-METHYLTRANSFERASE"/>
    <property type="match status" value="1"/>
</dbReference>
<keyword evidence="5" id="KW-1185">Reference proteome</keyword>
<feature type="transmembrane region" description="Helical" evidence="2">
    <location>
        <begin position="93"/>
        <end position="115"/>
    </location>
</feature>
<keyword evidence="2" id="KW-0472">Membrane</keyword>
<proteinExistence type="predicted"/>
<dbReference type="GO" id="GO:0022857">
    <property type="term" value="F:transmembrane transporter activity"/>
    <property type="evidence" value="ECO:0007669"/>
    <property type="project" value="InterPro"/>
</dbReference>
<name>A0A1G9T909_9EURY</name>
<feature type="transmembrane region" description="Helical" evidence="2">
    <location>
        <begin position="68"/>
        <end position="87"/>
    </location>
</feature>
<dbReference type="InterPro" id="IPR020846">
    <property type="entry name" value="MFS_dom"/>
</dbReference>
<dbReference type="STRING" id="660521.SAMN04487949_1672"/>
<dbReference type="PANTHER" id="PTHR23518:SF2">
    <property type="entry name" value="MAJOR FACILITATOR SUPERFAMILY TRANSPORTER"/>
    <property type="match status" value="1"/>
</dbReference>
<feature type="transmembrane region" description="Helical" evidence="2">
    <location>
        <begin position="284"/>
        <end position="304"/>
    </location>
</feature>
<dbReference type="InterPro" id="IPR036259">
    <property type="entry name" value="MFS_trans_sf"/>
</dbReference>
<feature type="transmembrane region" description="Helical" evidence="2">
    <location>
        <begin position="252"/>
        <end position="272"/>
    </location>
</feature>
<evidence type="ECO:0000259" key="3">
    <source>
        <dbReference type="PROSITE" id="PS50850"/>
    </source>
</evidence>
<feature type="transmembrane region" description="Helical" evidence="2">
    <location>
        <begin position="324"/>
        <end position="345"/>
    </location>
</feature>
<dbReference type="Proteomes" id="UP000199451">
    <property type="component" value="Unassembled WGS sequence"/>
</dbReference>
<feature type="transmembrane region" description="Helical" evidence="2">
    <location>
        <begin position="384"/>
        <end position="405"/>
    </location>
</feature>
<evidence type="ECO:0000313" key="5">
    <source>
        <dbReference type="Proteomes" id="UP000199451"/>
    </source>
</evidence>
<dbReference type="RefSeq" id="WP_089696397.1">
    <property type="nucleotide sequence ID" value="NZ_FNHL01000002.1"/>
</dbReference>
<feature type="domain" description="Major facilitator superfamily (MFS) profile" evidence="3">
    <location>
        <begin position="1"/>
        <end position="437"/>
    </location>
</feature>
<dbReference type="EMBL" id="FNHL01000002">
    <property type="protein sequence ID" value="SDM44141.1"/>
    <property type="molecule type" value="Genomic_DNA"/>
</dbReference>
<protein>
    <submittedName>
        <fullName evidence="4">Major Facilitator Superfamily protein</fullName>
    </submittedName>
</protein>
<feature type="transmembrane region" description="Helical" evidence="2">
    <location>
        <begin position="136"/>
        <end position="161"/>
    </location>
</feature>
<evidence type="ECO:0000256" key="2">
    <source>
        <dbReference type="SAM" id="Phobius"/>
    </source>
</evidence>
<sequence length="475" mass="48634">MTERWLYAWGLGSVAFGGASLLVPLYIVQLGATPVQLGILAATAAVIAAPGAIVFGRLANRVSQRRPLVLVTLVGVALALTAIPFLSNITAVIVANAALWLVVSSVAPVLTMLVVDDAPESAWSARIGRLNKFQGYGWAGGLVLGTVWPFVGPLVVGAATAGPAVDVTLVTQTLFWLLAGCAALSALGAARSLPRPAPENHVTSEHRVRRIARLLASSRGGVKGATFAFSPNRLYWTTRNIHPRKLAGRFDAALVTYFAAATLFFVGFAAFWAPLPLFFTEASFGSGEVFGLYLVSSVASAALYERAGRLASTYDVRLLQSGALTLRGVLFPAVVLATAVGAVSVGLVTAGVVLAGIGVTWAVIAVVGTAIVTRLAPASVRGEVLGLHTALGAVAGGIGSVLGGWAASFGYLAAFSVAGGLVLLGALLVGSLRVLSGGTRATEPPAQPVAETPPTTVVPAVSTEEVEAEAELRAK</sequence>
<feature type="transmembrane region" description="Helical" evidence="2">
    <location>
        <begin position="351"/>
        <end position="372"/>
    </location>
</feature>
<dbReference type="SUPFAM" id="SSF103473">
    <property type="entry name" value="MFS general substrate transporter"/>
    <property type="match status" value="1"/>
</dbReference>
<feature type="transmembrane region" description="Helical" evidence="2">
    <location>
        <begin position="7"/>
        <end position="29"/>
    </location>
</feature>
<dbReference type="Gene3D" id="1.20.1250.20">
    <property type="entry name" value="MFS general substrate transporter like domains"/>
    <property type="match status" value="1"/>
</dbReference>
<reference evidence="5" key="1">
    <citation type="submission" date="2016-10" db="EMBL/GenBank/DDBJ databases">
        <authorList>
            <person name="Varghese N."/>
            <person name="Submissions S."/>
        </authorList>
    </citation>
    <scope>NUCLEOTIDE SEQUENCE [LARGE SCALE GENOMIC DNA]</scope>
    <source>
        <strain evidence="5">CGMCC 1.10119</strain>
    </source>
</reference>
<feature type="transmembrane region" description="Helical" evidence="2">
    <location>
        <begin position="411"/>
        <end position="430"/>
    </location>
</feature>
<evidence type="ECO:0000313" key="4">
    <source>
        <dbReference type="EMBL" id="SDM44141.1"/>
    </source>
</evidence>
<dbReference type="PROSITE" id="PS50850">
    <property type="entry name" value="MFS"/>
    <property type="match status" value="1"/>
</dbReference>
<feature type="region of interest" description="Disordered" evidence="1">
    <location>
        <begin position="441"/>
        <end position="463"/>
    </location>
</feature>
<gene>
    <name evidence="4" type="ORF">SAMN04487949_1672</name>
</gene>
<feature type="transmembrane region" description="Helical" evidence="2">
    <location>
        <begin position="173"/>
        <end position="190"/>
    </location>
</feature>
<organism evidence="4 5">
    <name type="scientific">Halogranum gelatinilyticum</name>
    <dbReference type="NCBI Taxonomy" id="660521"/>
    <lineage>
        <taxon>Archaea</taxon>
        <taxon>Methanobacteriati</taxon>
        <taxon>Methanobacteriota</taxon>
        <taxon>Stenosarchaea group</taxon>
        <taxon>Halobacteria</taxon>
        <taxon>Halobacteriales</taxon>
        <taxon>Haloferacaceae</taxon>
    </lineage>
</organism>
<feature type="transmembrane region" description="Helical" evidence="2">
    <location>
        <begin position="35"/>
        <end position="56"/>
    </location>
</feature>
<accession>A0A1G9T909</accession>
<evidence type="ECO:0000256" key="1">
    <source>
        <dbReference type="SAM" id="MobiDB-lite"/>
    </source>
</evidence>